<dbReference type="Pfam" id="PF17765">
    <property type="entry name" value="MLTR_LBD"/>
    <property type="match status" value="1"/>
</dbReference>
<protein>
    <submittedName>
        <fullName evidence="2">Helix-turn-helix transcriptional regulator</fullName>
    </submittedName>
</protein>
<dbReference type="RefSeq" id="WP_394486803.1">
    <property type="nucleotide sequence ID" value="NZ_JBIGIA010000003.1"/>
</dbReference>
<dbReference type="Gene3D" id="3.30.450.180">
    <property type="match status" value="1"/>
</dbReference>
<name>A0ABW7G2C3_9BURK</name>
<dbReference type="EMBL" id="JBIGIA010000003">
    <property type="protein sequence ID" value="MFG6456091.1"/>
    <property type="molecule type" value="Genomic_DNA"/>
</dbReference>
<keyword evidence="3" id="KW-1185">Reference proteome</keyword>
<dbReference type="InterPro" id="IPR010982">
    <property type="entry name" value="Lambda_DNA-bd_dom_sf"/>
</dbReference>
<dbReference type="PANTHER" id="PTHR35010">
    <property type="entry name" value="BLL4672 PROTEIN-RELATED"/>
    <property type="match status" value="1"/>
</dbReference>
<dbReference type="PROSITE" id="PS50943">
    <property type="entry name" value="HTH_CROC1"/>
    <property type="match status" value="1"/>
</dbReference>
<comment type="caution">
    <text evidence="2">The sequence shown here is derived from an EMBL/GenBank/DDBJ whole genome shotgun (WGS) entry which is preliminary data.</text>
</comment>
<evidence type="ECO:0000259" key="1">
    <source>
        <dbReference type="PROSITE" id="PS50943"/>
    </source>
</evidence>
<dbReference type="Gene3D" id="1.10.260.40">
    <property type="entry name" value="lambda repressor-like DNA-binding domains"/>
    <property type="match status" value="1"/>
</dbReference>
<gene>
    <name evidence="2" type="ORF">ACG00X_04525</name>
</gene>
<accession>A0ABW7G2C3</accession>
<evidence type="ECO:0000313" key="3">
    <source>
        <dbReference type="Proteomes" id="UP001606305"/>
    </source>
</evidence>
<dbReference type="Proteomes" id="UP001606305">
    <property type="component" value="Unassembled WGS sequence"/>
</dbReference>
<dbReference type="SMART" id="SM00530">
    <property type="entry name" value="HTH_XRE"/>
    <property type="match status" value="1"/>
</dbReference>
<dbReference type="CDD" id="cd00093">
    <property type="entry name" value="HTH_XRE"/>
    <property type="match status" value="1"/>
</dbReference>
<proteinExistence type="predicted"/>
<sequence>MPALDDNPLGRYLKERRARLDPAAFGLPLARRRTPGLRREEVAQRAHVSATWYTWLEQGRGGAPSTEVLERLAGALQLSAVEREHLFLLAQNRPPEVRFQVAADVTPRLQRVLDALAHCPALIRTPTWDVVAWNRACAAVLHDYAALPPGQRNILRHLFGNPAARSRMPNWERDARYVVAAFRADAARAGATAAVQALVGELGATNSEFAAMWAEQDVRGDYGDMAKQIDHPVVGRIELEYTGLAVEGRPDLSLIVYHPATPADAARVRELTGLAA</sequence>
<feature type="domain" description="HTH cro/C1-type" evidence="1">
    <location>
        <begin position="36"/>
        <end position="83"/>
    </location>
</feature>
<reference evidence="2 3" key="1">
    <citation type="submission" date="2024-09" db="EMBL/GenBank/DDBJ databases">
        <title>Novel species of the genus Pelomonas and Roseateles isolated from streams.</title>
        <authorList>
            <person name="Lu H."/>
        </authorList>
    </citation>
    <scope>NUCLEOTIDE SEQUENCE [LARGE SCALE GENOMIC DNA]</scope>
    <source>
        <strain evidence="2 3">BYS96W</strain>
    </source>
</reference>
<dbReference type="InterPro" id="IPR001387">
    <property type="entry name" value="Cro/C1-type_HTH"/>
</dbReference>
<organism evidence="2 3">
    <name type="scientific">Pelomonas nitida</name>
    <dbReference type="NCBI Taxonomy" id="3299027"/>
    <lineage>
        <taxon>Bacteria</taxon>
        <taxon>Pseudomonadati</taxon>
        <taxon>Pseudomonadota</taxon>
        <taxon>Betaproteobacteria</taxon>
        <taxon>Burkholderiales</taxon>
        <taxon>Sphaerotilaceae</taxon>
        <taxon>Roseateles</taxon>
    </lineage>
</organism>
<evidence type="ECO:0000313" key="2">
    <source>
        <dbReference type="EMBL" id="MFG6456091.1"/>
    </source>
</evidence>
<dbReference type="PANTHER" id="PTHR35010:SF2">
    <property type="entry name" value="BLL4672 PROTEIN"/>
    <property type="match status" value="1"/>
</dbReference>
<dbReference type="InterPro" id="IPR041413">
    <property type="entry name" value="MLTR_LBD"/>
</dbReference>
<dbReference type="SUPFAM" id="SSF47413">
    <property type="entry name" value="lambda repressor-like DNA-binding domains"/>
    <property type="match status" value="1"/>
</dbReference>
<dbReference type="Pfam" id="PF13560">
    <property type="entry name" value="HTH_31"/>
    <property type="match status" value="1"/>
</dbReference>